<dbReference type="SUPFAM" id="SSF46689">
    <property type="entry name" value="Homeodomain-like"/>
    <property type="match status" value="1"/>
</dbReference>
<evidence type="ECO:0000313" key="6">
    <source>
        <dbReference type="EMBL" id="MBZ2165653.1"/>
    </source>
</evidence>
<dbReference type="PANTHER" id="PTHR30055:SF234">
    <property type="entry name" value="HTH-TYPE TRANSCRIPTIONAL REGULATOR BETI"/>
    <property type="match status" value="1"/>
</dbReference>
<dbReference type="RefSeq" id="WP_223791254.1">
    <property type="nucleotide sequence ID" value="NZ_JAIOUQ010000007.1"/>
</dbReference>
<feature type="DNA-binding region" description="H-T-H motif" evidence="4">
    <location>
        <begin position="35"/>
        <end position="54"/>
    </location>
</feature>
<dbReference type="Pfam" id="PF00440">
    <property type="entry name" value="TetR_N"/>
    <property type="match status" value="1"/>
</dbReference>
<dbReference type="Proteomes" id="UP000825933">
    <property type="component" value="Unassembled WGS sequence"/>
</dbReference>
<organism evidence="6 7">
    <name type="scientific">Methanobacterium spitsbergense</name>
    <dbReference type="NCBI Taxonomy" id="2874285"/>
    <lineage>
        <taxon>Archaea</taxon>
        <taxon>Methanobacteriati</taxon>
        <taxon>Methanobacteriota</taxon>
        <taxon>Methanomada group</taxon>
        <taxon>Methanobacteria</taxon>
        <taxon>Methanobacteriales</taxon>
        <taxon>Methanobacteriaceae</taxon>
        <taxon>Methanobacterium</taxon>
    </lineage>
</organism>
<feature type="domain" description="HTH tetR-type" evidence="5">
    <location>
        <begin position="12"/>
        <end position="72"/>
    </location>
</feature>
<dbReference type="PRINTS" id="PR00455">
    <property type="entry name" value="HTHTETR"/>
</dbReference>
<keyword evidence="3" id="KW-0804">Transcription</keyword>
<keyword evidence="2 4" id="KW-0238">DNA-binding</keyword>
<dbReference type="InterPro" id="IPR009057">
    <property type="entry name" value="Homeodomain-like_sf"/>
</dbReference>
<evidence type="ECO:0000256" key="1">
    <source>
        <dbReference type="ARBA" id="ARBA00023015"/>
    </source>
</evidence>
<dbReference type="InterPro" id="IPR050109">
    <property type="entry name" value="HTH-type_TetR-like_transc_reg"/>
</dbReference>
<dbReference type="AlphaFoldDB" id="A0A8T5UXV8"/>
<evidence type="ECO:0000259" key="5">
    <source>
        <dbReference type="PROSITE" id="PS50977"/>
    </source>
</evidence>
<dbReference type="GO" id="GO:0003700">
    <property type="term" value="F:DNA-binding transcription factor activity"/>
    <property type="evidence" value="ECO:0007669"/>
    <property type="project" value="TreeGrafter"/>
</dbReference>
<dbReference type="SUPFAM" id="SSF48498">
    <property type="entry name" value="Tetracyclin repressor-like, C-terminal domain"/>
    <property type="match status" value="1"/>
</dbReference>
<proteinExistence type="predicted"/>
<dbReference type="FunFam" id="1.10.10.60:FF:000141">
    <property type="entry name" value="TetR family transcriptional regulator"/>
    <property type="match status" value="1"/>
</dbReference>
<protein>
    <submittedName>
        <fullName evidence="6">TetR/AcrR family transcriptional regulator</fullName>
    </submittedName>
</protein>
<dbReference type="GO" id="GO:0000976">
    <property type="term" value="F:transcription cis-regulatory region binding"/>
    <property type="evidence" value="ECO:0007669"/>
    <property type="project" value="TreeGrafter"/>
</dbReference>
<evidence type="ECO:0000256" key="3">
    <source>
        <dbReference type="ARBA" id="ARBA00023163"/>
    </source>
</evidence>
<dbReference type="EMBL" id="JAIOUQ010000007">
    <property type="protein sequence ID" value="MBZ2165653.1"/>
    <property type="molecule type" value="Genomic_DNA"/>
</dbReference>
<keyword evidence="7" id="KW-1185">Reference proteome</keyword>
<evidence type="ECO:0000256" key="2">
    <source>
        <dbReference type="ARBA" id="ARBA00023125"/>
    </source>
</evidence>
<evidence type="ECO:0000313" key="7">
    <source>
        <dbReference type="Proteomes" id="UP000825933"/>
    </source>
</evidence>
<reference evidence="7" key="1">
    <citation type="journal article" date="2022" name="Microbiol. Resour. Announc.">
        <title>Draft Genome Sequence of a Methanogenic Archaeon from West Spitsbergen Permafrost.</title>
        <authorList>
            <person name="Trubitsyn V."/>
            <person name="Rivkina E."/>
            <person name="Shcherbakova V."/>
        </authorList>
    </citation>
    <scope>NUCLEOTIDE SEQUENCE [LARGE SCALE GENOMIC DNA]</scope>
    <source>
        <strain evidence="7">VT</strain>
    </source>
</reference>
<dbReference type="InterPro" id="IPR001647">
    <property type="entry name" value="HTH_TetR"/>
</dbReference>
<dbReference type="PANTHER" id="PTHR30055">
    <property type="entry name" value="HTH-TYPE TRANSCRIPTIONAL REGULATOR RUTR"/>
    <property type="match status" value="1"/>
</dbReference>
<dbReference type="Gene3D" id="1.10.10.60">
    <property type="entry name" value="Homeodomain-like"/>
    <property type="match status" value="1"/>
</dbReference>
<gene>
    <name evidence="6" type="ORF">K8N75_06325</name>
</gene>
<name>A0A8T5UXV8_9EURY</name>
<evidence type="ECO:0000256" key="4">
    <source>
        <dbReference type="PROSITE-ProRule" id="PRU00335"/>
    </source>
</evidence>
<dbReference type="InterPro" id="IPR036271">
    <property type="entry name" value="Tet_transcr_reg_TetR-rel_C_sf"/>
</dbReference>
<comment type="caution">
    <text evidence="6">The sequence shown here is derived from an EMBL/GenBank/DDBJ whole genome shotgun (WGS) entry which is preliminary data.</text>
</comment>
<accession>A0A8T5UXV8</accession>
<dbReference type="PROSITE" id="PS50977">
    <property type="entry name" value="HTH_TETR_2"/>
    <property type="match status" value="1"/>
</dbReference>
<dbReference type="Gene3D" id="1.10.357.10">
    <property type="entry name" value="Tetracycline Repressor, domain 2"/>
    <property type="match status" value="1"/>
</dbReference>
<keyword evidence="1" id="KW-0805">Transcription regulation</keyword>
<sequence>MSLGKWKEREREQRRNDIINAARKLFVDRDFDEVSMDEIAENIGLGKSTLYLYFKNKEALYFAIELRGIQIWVEMVKEEVKKGKTGLEKLILYISATREFSKKYPNCLRMLYSPTNNKKQFDMNKLNSSEEFQEVRGLFKELMFIGIDSIQTGKNDGEIRSDVDPVEATVLLSVIINGMVNMGSWSKEILESKGINEQKFTNDTGDLFLHMLSENIK</sequence>